<keyword evidence="2" id="KW-0547">Nucleotide-binding</keyword>
<dbReference type="Gene3D" id="1.10.8.60">
    <property type="match status" value="1"/>
</dbReference>
<dbReference type="PANTHER" id="PTHR23389">
    <property type="entry name" value="CHROMOSOME TRANSMISSION FIDELITY FACTOR 18"/>
    <property type="match status" value="1"/>
</dbReference>
<reference evidence="7" key="2">
    <citation type="submission" date="2025-09" db="UniProtKB">
        <authorList>
            <consortium name="Ensembl"/>
        </authorList>
    </citation>
    <scope>IDENTIFICATION</scope>
</reference>
<dbReference type="GO" id="GO:0005634">
    <property type="term" value="C:nucleus"/>
    <property type="evidence" value="ECO:0007669"/>
    <property type="project" value="TreeGrafter"/>
</dbReference>
<proteinExistence type="predicted"/>
<dbReference type="Proteomes" id="UP000694416">
    <property type="component" value="Unplaced"/>
</dbReference>
<dbReference type="InterPro" id="IPR027417">
    <property type="entry name" value="P-loop_NTPase"/>
</dbReference>
<dbReference type="PANTHER" id="PTHR23389:SF3">
    <property type="entry name" value="CHROMOSOME TRANSMISSION FIDELITY PROTEIN 18 HOMOLOG"/>
    <property type="match status" value="1"/>
</dbReference>
<evidence type="ECO:0000256" key="5">
    <source>
        <dbReference type="SAM" id="Phobius"/>
    </source>
</evidence>
<evidence type="ECO:0000313" key="7">
    <source>
        <dbReference type="Ensembl" id="ENSPTEP00000004169.1"/>
    </source>
</evidence>
<dbReference type="CDD" id="cd00009">
    <property type="entry name" value="AAA"/>
    <property type="match status" value="1"/>
</dbReference>
<protein>
    <recommendedName>
        <fullName evidence="6">AAA+ ATPase domain-containing protein</fullName>
    </recommendedName>
</protein>
<evidence type="ECO:0000256" key="2">
    <source>
        <dbReference type="ARBA" id="ARBA00022741"/>
    </source>
</evidence>
<keyword evidence="3" id="KW-0067">ATP-binding</keyword>
<feature type="transmembrane region" description="Helical" evidence="5">
    <location>
        <begin position="682"/>
        <end position="698"/>
    </location>
</feature>
<dbReference type="Gene3D" id="3.40.50.300">
    <property type="entry name" value="P-loop containing nucleotide triphosphate hydrolases"/>
    <property type="match status" value="1"/>
</dbReference>
<dbReference type="InterPro" id="IPR003593">
    <property type="entry name" value="AAA+_ATPase"/>
</dbReference>
<dbReference type="SUPFAM" id="SSF52540">
    <property type="entry name" value="P-loop containing nucleoside triphosphate hydrolases"/>
    <property type="match status" value="1"/>
</dbReference>
<organism evidence="7 8">
    <name type="scientific">Piliocolobus tephrosceles</name>
    <name type="common">Ugandan red Colobus</name>
    <dbReference type="NCBI Taxonomy" id="591936"/>
    <lineage>
        <taxon>Eukaryota</taxon>
        <taxon>Metazoa</taxon>
        <taxon>Chordata</taxon>
        <taxon>Craniata</taxon>
        <taxon>Vertebrata</taxon>
        <taxon>Euteleostomi</taxon>
        <taxon>Mammalia</taxon>
        <taxon>Eutheria</taxon>
        <taxon>Euarchontoglires</taxon>
        <taxon>Primates</taxon>
        <taxon>Haplorrhini</taxon>
        <taxon>Catarrhini</taxon>
        <taxon>Cercopithecidae</taxon>
        <taxon>Colobinae</taxon>
        <taxon>Piliocolobus</taxon>
    </lineage>
</organism>
<keyword evidence="5" id="KW-0812">Transmembrane</keyword>
<name>A0A8C9GM33_9PRIM</name>
<dbReference type="GO" id="GO:0016887">
    <property type="term" value="F:ATP hydrolysis activity"/>
    <property type="evidence" value="ECO:0007669"/>
    <property type="project" value="InterPro"/>
</dbReference>
<evidence type="ECO:0000256" key="3">
    <source>
        <dbReference type="ARBA" id="ARBA00022840"/>
    </source>
</evidence>
<dbReference type="SMART" id="SM00382">
    <property type="entry name" value="AAA"/>
    <property type="match status" value="1"/>
</dbReference>
<keyword evidence="1" id="KW-0235">DNA replication</keyword>
<dbReference type="CDD" id="cd18140">
    <property type="entry name" value="HLD_clamp_RFC"/>
    <property type="match status" value="1"/>
</dbReference>
<dbReference type="GO" id="GO:0005524">
    <property type="term" value="F:ATP binding"/>
    <property type="evidence" value="ECO:0007669"/>
    <property type="project" value="UniProtKB-KW"/>
</dbReference>
<feature type="domain" description="AAA+ ATPase" evidence="6">
    <location>
        <begin position="358"/>
        <end position="486"/>
    </location>
</feature>
<evidence type="ECO:0000313" key="8">
    <source>
        <dbReference type="Proteomes" id="UP000694416"/>
    </source>
</evidence>
<dbReference type="Pfam" id="PF25361">
    <property type="entry name" value="AAA_lid_RFC1"/>
    <property type="match status" value="1"/>
</dbReference>
<evidence type="ECO:0000256" key="1">
    <source>
        <dbReference type="ARBA" id="ARBA00022705"/>
    </source>
</evidence>
<feature type="region of interest" description="Disordered" evidence="4">
    <location>
        <begin position="335"/>
        <end position="354"/>
    </location>
</feature>
<evidence type="ECO:0000259" key="6">
    <source>
        <dbReference type="SMART" id="SM00382"/>
    </source>
</evidence>
<keyword evidence="5" id="KW-1133">Transmembrane helix</keyword>
<dbReference type="InterPro" id="IPR003959">
    <property type="entry name" value="ATPase_AAA_core"/>
</dbReference>
<accession>A0A8C9GM33</accession>
<evidence type="ECO:0000256" key="4">
    <source>
        <dbReference type="SAM" id="MobiDB-lite"/>
    </source>
</evidence>
<sequence length="941" mass="111639">MAFDLSDLNKLDDIIFKDLEKEKTTEKRKHDAYDDYKLLFDKQKKKKKITDPIKPGGGGDTGEKNVEQLNKHSVTSFLFDNHFHNNYIFNNYEFLKEHVYINNLTVDDLFYKKEETIIIKQTEQKKLLTINKDIDDFIKVYDINNQYPPIYLKKLNHTNEENKENDIKTKKNLYNMKDNFFKRNKEEFRITLERVMLEIKEEKKIRQERQERKKYDLLYEQTIESSLGSGKGSNMINVGKGKEKENGTKNEYIENDYRDKNNNQNNINFVEKYRAKFFSELLTDESINIEVLLWLKKWVQIIEKEKKNTLNKKINYNKLGEEEDDDDEVEWVGNVHKGNDINSSNNKANEKNKSSDQFPRILLLGGSAGKGKTTLAYVISKHFNFNVIEINGSDDRNKETLIPFIESIVCNNSINSKSNICIIDEIDGLSSSQQNIDGILKFLNKKDKKNKSIIKRPIICICNDIYHKSLKELRKISKVVIVEEINKELLQTRILSICEKENIKISNDVINKLIEIYKCDIRSILNTIYFLSIGAYAVEQDKGKIYDDGESGSYGYKSSNNKKHASTRNKKVNINMEFLNAYIFFKDANNNYMELLKLIYIKNKNKKEVKKSLKECYNFFFINLSNEYNYLQSYYYIYDNLLHIPFNDFNFLKLSYCLDFFTLCDTIEYEQKQILNYSLQKMLYLVVYLFIIIININTNTHVQYIHMNNSTSNYYRKKEISNKQLKHNFINEKFAVITYKYVYSKHFYFELLNYIFSFFYMNGFFYERVHIWGKQNYFDNIDLPLFILAPYEQKDFNKFKTFCVKILYIMTLFNISFTSLTVFPQQGAISNENNSNHTNDKLYNDEKKQNNKILNNYQTEKVYIFDPHVEDILLFAEKRPNIFSNKSFIPQTISNINSNIGSSSTKYNESFNFTTDKFLLNKKICEVLNEFKNWINNNSIK</sequence>
<dbReference type="Pfam" id="PF00004">
    <property type="entry name" value="AAA"/>
    <property type="match status" value="1"/>
</dbReference>
<dbReference type="InterPro" id="IPR047854">
    <property type="entry name" value="RFC_lid"/>
</dbReference>
<keyword evidence="5" id="KW-0472">Membrane</keyword>
<dbReference type="GO" id="GO:0006260">
    <property type="term" value="P:DNA replication"/>
    <property type="evidence" value="ECO:0007669"/>
    <property type="project" value="UniProtKB-KW"/>
</dbReference>
<dbReference type="AlphaFoldDB" id="A0A8C9GM33"/>
<dbReference type="GO" id="GO:0003677">
    <property type="term" value="F:DNA binding"/>
    <property type="evidence" value="ECO:0007669"/>
    <property type="project" value="TreeGrafter"/>
</dbReference>
<reference evidence="7" key="1">
    <citation type="submission" date="2025-08" db="UniProtKB">
        <authorList>
            <consortium name="Ensembl"/>
        </authorList>
    </citation>
    <scope>IDENTIFICATION</scope>
</reference>
<feature type="transmembrane region" description="Helical" evidence="5">
    <location>
        <begin position="802"/>
        <end position="823"/>
    </location>
</feature>
<dbReference type="Ensembl" id="ENSPTET00000006522.1">
    <property type="protein sequence ID" value="ENSPTEP00000004169.1"/>
    <property type="gene ID" value="ENSPTEG00000004917.1"/>
</dbReference>
<keyword evidence="8" id="KW-1185">Reference proteome</keyword>